<dbReference type="OrthoDB" id="5382468at2759"/>
<comment type="subcellular location">
    <subcellularLocation>
        <location evidence="1">Nucleus</location>
    </subcellularLocation>
</comment>
<keyword evidence="2 4" id="KW-0694">RNA-binding</keyword>
<dbReference type="GO" id="GO:0007399">
    <property type="term" value="P:nervous system development"/>
    <property type="evidence" value="ECO:0007669"/>
    <property type="project" value="InterPro"/>
</dbReference>
<dbReference type="InterPro" id="IPR000504">
    <property type="entry name" value="RRM_dom"/>
</dbReference>
<dbReference type="AlphaFoldDB" id="A0A368GH26"/>
<name>A0A368GH26_ANCCA</name>
<feature type="non-terminal residue" evidence="7">
    <location>
        <position position="1"/>
    </location>
</feature>
<feature type="region of interest" description="Disordered" evidence="5">
    <location>
        <begin position="130"/>
        <end position="159"/>
    </location>
</feature>
<comment type="caution">
    <text evidence="7">The sequence shown here is derived from an EMBL/GenBank/DDBJ whole genome shotgun (WGS) entry which is preliminary data.</text>
</comment>
<proteinExistence type="predicted"/>
<evidence type="ECO:0000256" key="3">
    <source>
        <dbReference type="ARBA" id="ARBA00023242"/>
    </source>
</evidence>
<keyword evidence="8" id="KW-1185">Reference proteome</keyword>
<accession>A0A368GH26</accession>
<dbReference type="Gene3D" id="3.30.70.330">
    <property type="match status" value="1"/>
</dbReference>
<gene>
    <name evidence="7" type="ORF">ANCCAN_11708</name>
</gene>
<keyword evidence="3" id="KW-0539">Nucleus</keyword>
<dbReference type="GO" id="GO:0003729">
    <property type="term" value="F:mRNA binding"/>
    <property type="evidence" value="ECO:0007669"/>
    <property type="project" value="TreeGrafter"/>
</dbReference>
<dbReference type="PANTHER" id="PTHR15597:SF22">
    <property type="entry name" value="RNA-BINDING FOX PROTEIN 1, ISOFORM H"/>
    <property type="match status" value="1"/>
</dbReference>
<dbReference type="SUPFAM" id="SSF54928">
    <property type="entry name" value="RNA-binding domain, RBD"/>
    <property type="match status" value="1"/>
</dbReference>
<feature type="compositionally biased region" description="Polar residues" evidence="5">
    <location>
        <begin position="132"/>
        <end position="150"/>
    </location>
</feature>
<dbReference type="Pfam" id="PF00076">
    <property type="entry name" value="RRM_1"/>
    <property type="match status" value="1"/>
</dbReference>
<dbReference type="PANTHER" id="PTHR15597">
    <property type="entry name" value="ATAXIN 2-BINDING PROTEIN 1-RELATED"/>
    <property type="match status" value="1"/>
</dbReference>
<dbReference type="Proteomes" id="UP000252519">
    <property type="component" value="Unassembled WGS sequence"/>
</dbReference>
<dbReference type="InterPro" id="IPR047131">
    <property type="entry name" value="RBFOX1-like"/>
</dbReference>
<dbReference type="STRING" id="29170.A0A368GH26"/>
<dbReference type="InterPro" id="IPR012677">
    <property type="entry name" value="Nucleotide-bd_a/b_plait_sf"/>
</dbReference>
<dbReference type="PROSITE" id="PS50102">
    <property type="entry name" value="RRM"/>
    <property type="match status" value="1"/>
</dbReference>
<dbReference type="GO" id="GO:0000381">
    <property type="term" value="P:regulation of alternative mRNA splicing, via spliceosome"/>
    <property type="evidence" value="ECO:0007669"/>
    <property type="project" value="InterPro"/>
</dbReference>
<dbReference type="InterPro" id="IPR035979">
    <property type="entry name" value="RBD_domain_sf"/>
</dbReference>
<reference evidence="7 8" key="1">
    <citation type="submission" date="2014-10" db="EMBL/GenBank/DDBJ databases">
        <title>Draft genome of the hookworm Ancylostoma caninum.</title>
        <authorList>
            <person name="Mitreva M."/>
        </authorList>
    </citation>
    <scope>NUCLEOTIDE SEQUENCE [LARGE SCALE GENOMIC DNA]</scope>
    <source>
        <strain evidence="7 8">Baltimore</strain>
    </source>
</reference>
<dbReference type="EMBL" id="JOJR01000200">
    <property type="protein sequence ID" value="RCN42305.1"/>
    <property type="molecule type" value="Genomic_DNA"/>
</dbReference>
<organism evidence="7 8">
    <name type="scientific">Ancylostoma caninum</name>
    <name type="common">Dog hookworm</name>
    <dbReference type="NCBI Taxonomy" id="29170"/>
    <lineage>
        <taxon>Eukaryota</taxon>
        <taxon>Metazoa</taxon>
        <taxon>Ecdysozoa</taxon>
        <taxon>Nematoda</taxon>
        <taxon>Chromadorea</taxon>
        <taxon>Rhabditida</taxon>
        <taxon>Rhabditina</taxon>
        <taxon>Rhabditomorpha</taxon>
        <taxon>Strongyloidea</taxon>
        <taxon>Ancylostomatidae</taxon>
        <taxon>Ancylostomatinae</taxon>
        <taxon>Ancylostoma</taxon>
    </lineage>
</organism>
<evidence type="ECO:0000256" key="1">
    <source>
        <dbReference type="ARBA" id="ARBA00004123"/>
    </source>
</evidence>
<feature type="domain" description="RRM" evidence="6">
    <location>
        <begin position="160"/>
        <end position="204"/>
    </location>
</feature>
<dbReference type="GO" id="GO:0005737">
    <property type="term" value="C:cytoplasm"/>
    <property type="evidence" value="ECO:0007669"/>
    <property type="project" value="TreeGrafter"/>
</dbReference>
<dbReference type="GO" id="GO:0005634">
    <property type="term" value="C:nucleus"/>
    <property type="evidence" value="ECO:0007669"/>
    <property type="project" value="UniProtKB-SubCell"/>
</dbReference>
<evidence type="ECO:0000256" key="2">
    <source>
        <dbReference type="ARBA" id="ARBA00022884"/>
    </source>
</evidence>
<evidence type="ECO:0000256" key="4">
    <source>
        <dbReference type="PROSITE-ProRule" id="PRU00176"/>
    </source>
</evidence>
<sequence length="204" mass="22833">LEWRSSCFIWLEKSIFALLHVCFDSYRFNDLILLHFSFHLTPSSLWEGSQVTNSPAESSERYENLINYPFSANIQGQHGMVLSSGSSVMANQLESADKHKGQMCFKEEQQAEFDLQLQIQQQLAGIGPQLPSSQAQVASVPQTDPGTSSEADGGADAAPKRLHVSNIPFRFRDPDLRMMFEKFGPVMDVEIIFNERGSKASLNT</sequence>
<evidence type="ECO:0000313" key="8">
    <source>
        <dbReference type="Proteomes" id="UP000252519"/>
    </source>
</evidence>
<evidence type="ECO:0000256" key="5">
    <source>
        <dbReference type="SAM" id="MobiDB-lite"/>
    </source>
</evidence>
<evidence type="ECO:0000313" key="7">
    <source>
        <dbReference type="EMBL" id="RCN42305.1"/>
    </source>
</evidence>
<evidence type="ECO:0000259" key="6">
    <source>
        <dbReference type="PROSITE" id="PS50102"/>
    </source>
</evidence>
<protein>
    <recommendedName>
        <fullName evidence="6">RRM domain-containing protein</fullName>
    </recommendedName>
</protein>